<dbReference type="RefSeq" id="WP_137606399.1">
    <property type="nucleotide sequence ID" value="NZ_BJDH01000002.1"/>
</dbReference>
<sequence length="93" mass="10393">MRRRTGSILLSVVAFLTIFAGFESFRYHNFVQRQVVYRDLIHDYRQPPVALPANLQVKATKANAHPIPSSPDDRKSSGSGKTARLTRGSRVPA</sequence>
<name>A0ABW1UFM2_9LACO</name>
<reference evidence="3" key="1">
    <citation type="journal article" date="2019" name="Int. J. Syst. Evol. Microbiol.">
        <title>The Global Catalogue of Microorganisms (GCM) 10K type strain sequencing project: providing services to taxonomists for standard genome sequencing and annotation.</title>
        <authorList>
            <consortium name="The Broad Institute Genomics Platform"/>
            <consortium name="The Broad Institute Genome Sequencing Center for Infectious Disease"/>
            <person name="Wu L."/>
            <person name="Ma J."/>
        </authorList>
    </citation>
    <scope>NUCLEOTIDE SEQUENCE [LARGE SCALE GENOMIC DNA]</scope>
    <source>
        <strain evidence="3">CCM 8934</strain>
    </source>
</reference>
<comment type="caution">
    <text evidence="2">The sequence shown here is derived from an EMBL/GenBank/DDBJ whole genome shotgun (WGS) entry which is preliminary data.</text>
</comment>
<evidence type="ECO:0000256" key="1">
    <source>
        <dbReference type="SAM" id="MobiDB-lite"/>
    </source>
</evidence>
<organism evidence="2 3">
    <name type="scientific">Lactiplantibacillus daoliensis</name>
    <dbReference type="NCBI Taxonomy" id="2559916"/>
    <lineage>
        <taxon>Bacteria</taxon>
        <taxon>Bacillati</taxon>
        <taxon>Bacillota</taxon>
        <taxon>Bacilli</taxon>
        <taxon>Lactobacillales</taxon>
        <taxon>Lactobacillaceae</taxon>
        <taxon>Lactiplantibacillus</taxon>
    </lineage>
</organism>
<evidence type="ECO:0000313" key="3">
    <source>
        <dbReference type="Proteomes" id="UP001596227"/>
    </source>
</evidence>
<dbReference type="EMBL" id="JBHSSB010000015">
    <property type="protein sequence ID" value="MFC6294649.1"/>
    <property type="molecule type" value="Genomic_DNA"/>
</dbReference>
<dbReference type="Proteomes" id="UP001596227">
    <property type="component" value="Unassembled WGS sequence"/>
</dbReference>
<accession>A0ABW1UFM2</accession>
<evidence type="ECO:0000313" key="2">
    <source>
        <dbReference type="EMBL" id="MFC6294649.1"/>
    </source>
</evidence>
<gene>
    <name evidence="2" type="ORF">ACFQH1_05495</name>
</gene>
<keyword evidence="3" id="KW-1185">Reference proteome</keyword>
<protein>
    <submittedName>
        <fullName evidence="2">Uncharacterized protein</fullName>
    </submittedName>
</protein>
<proteinExistence type="predicted"/>
<feature type="region of interest" description="Disordered" evidence="1">
    <location>
        <begin position="60"/>
        <end position="93"/>
    </location>
</feature>